<dbReference type="SUPFAM" id="SSF52540">
    <property type="entry name" value="P-loop containing nucleoside triphosphate hydrolases"/>
    <property type="match status" value="1"/>
</dbReference>
<dbReference type="InterPro" id="IPR025944">
    <property type="entry name" value="Sigma_54_int_dom_CS"/>
</dbReference>
<evidence type="ECO:0000256" key="3">
    <source>
        <dbReference type="ARBA" id="ARBA00023015"/>
    </source>
</evidence>
<evidence type="ECO:0000313" key="7">
    <source>
        <dbReference type="EMBL" id="MDQ0177591.1"/>
    </source>
</evidence>
<evidence type="ECO:0000313" key="8">
    <source>
        <dbReference type="Proteomes" id="UP001223586"/>
    </source>
</evidence>
<dbReference type="SMART" id="SM00382">
    <property type="entry name" value="AAA"/>
    <property type="match status" value="1"/>
</dbReference>
<keyword evidence="3" id="KW-0805">Transcription regulation</keyword>
<accession>A0ABT9WWB1</accession>
<dbReference type="RefSeq" id="WP_307231705.1">
    <property type="nucleotide sequence ID" value="NZ_JAUSTT010000024.1"/>
</dbReference>
<dbReference type="InterPro" id="IPR027417">
    <property type="entry name" value="P-loop_NTPase"/>
</dbReference>
<sequence length="625" mass="70597">MLEETLSLDTWKRFVNEDSLDTSRLNKRIAESWHRCKEACVNPYQGKAEAILSDELFQAKREKSTCFLETAVRYINRIQSDLEELGMIALLIDSEGYILSSSGNKQVLRQARKINFIEGVCWTEQEVGTNAIGTALKTQESMMVRGAEHYAVSSHAWSCAAVPIRNEDGIIVGILDFTCPIERTHPYMLGMAISAGYAIEQEIRSRIKQAHVELFERSFAMVDLDIPAIICDQKQGIIGVSRPIRKEFSFWSGMDLSEIMQSGYQVQKKSPIVSNITNQQIGHCLYLQKKPQALHSVLISKSFSFRGEAGTSAAFKQTLNAIKKVASTNASVAIFGKTGTGKEVIAQAVHENSERKNGPFIAVNCGAIPKELMESELFGYAEGAFTGARRNGFKGKFEQAHQGTLFLDEIGEITPSMQVALLRVLQERSVTPVGSSQSIPVDVRIISATHQDLQQLVHAGTFRSDLFYRLHVFPIYVPTLHERKEDIPHLVRFYCRKHHWHITFPQAFFTALQAYTWPGNIRELFNVLERLHIMMQDEELHDSQLISLVNSMILSPRQTYSQQNNGIQELSYREIIQKERMIEALKKTNGNVSLAAKLLDVPRSTFYKRLQRFGLSNTNGSRGKR</sequence>
<dbReference type="Gene3D" id="1.10.10.60">
    <property type="entry name" value="Homeodomain-like"/>
    <property type="match status" value="1"/>
</dbReference>
<dbReference type="PANTHER" id="PTHR32071:SF101">
    <property type="entry name" value="ACETOIN DEHYDROGENASE OPERON TRANSCRIPTIONAL ACTIVATOR ACOR"/>
    <property type="match status" value="1"/>
</dbReference>
<evidence type="ECO:0000256" key="1">
    <source>
        <dbReference type="ARBA" id="ARBA00022741"/>
    </source>
</evidence>
<name>A0ABT9WWB1_9BACI</name>
<protein>
    <submittedName>
        <fullName evidence="7">Transcriptional regulator of acetoin/glycerol metabolism</fullName>
    </submittedName>
</protein>
<dbReference type="EMBL" id="JAUSTT010000024">
    <property type="protein sequence ID" value="MDQ0177591.1"/>
    <property type="molecule type" value="Genomic_DNA"/>
</dbReference>
<keyword evidence="5" id="KW-0804">Transcription</keyword>
<dbReference type="PANTHER" id="PTHR32071">
    <property type="entry name" value="TRANSCRIPTIONAL REGULATORY PROTEIN"/>
    <property type="match status" value="1"/>
</dbReference>
<dbReference type="InterPro" id="IPR009057">
    <property type="entry name" value="Homeodomain-like_sf"/>
</dbReference>
<gene>
    <name evidence="7" type="ORF">J2S08_003471</name>
</gene>
<dbReference type="InterPro" id="IPR002197">
    <property type="entry name" value="HTH_Fis"/>
</dbReference>
<dbReference type="PROSITE" id="PS50045">
    <property type="entry name" value="SIGMA54_INTERACT_4"/>
    <property type="match status" value="1"/>
</dbReference>
<dbReference type="PROSITE" id="PS00688">
    <property type="entry name" value="SIGMA54_INTERACT_3"/>
    <property type="match status" value="1"/>
</dbReference>
<dbReference type="InterPro" id="IPR002078">
    <property type="entry name" value="Sigma_54_int"/>
</dbReference>
<dbReference type="Gene3D" id="3.40.50.300">
    <property type="entry name" value="P-loop containing nucleotide triphosphate hydrolases"/>
    <property type="match status" value="1"/>
</dbReference>
<dbReference type="Gene3D" id="3.30.450.40">
    <property type="match status" value="1"/>
</dbReference>
<evidence type="ECO:0000256" key="4">
    <source>
        <dbReference type="ARBA" id="ARBA00023125"/>
    </source>
</evidence>
<comment type="caution">
    <text evidence="7">The sequence shown here is derived from an EMBL/GenBank/DDBJ whole genome shotgun (WGS) entry which is preliminary data.</text>
</comment>
<reference evidence="7 8" key="1">
    <citation type="submission" date="2023-07" db="EMBL/GenBank/DDBJ databases">
        <title>Genomic Encyclopedia of Type Strains, Phase IV (KMG-IV): sequencing the most valuable type-strain genomes for metagenomic binning, comparative biology and taxonomic classification.</title>
        <authorList>
            <person name="Goeker M."/>
        </authorList>
    </citation>
    <scope>NUCLEOTIDE SEQUENCE [LARGE SCALE GENOMIC DNA]</scope>
    <source>
        <strain evidence="7 8">DSM 23837</strain>
    </source>
</reference>
<dbReference type="CDD" id="cd00009">
    <property type="entry name" value="AAA"/>
    <property type="match status" value="1"/>
</dbReference>
<keyword evidence="8" id="KW-1185">Reference proteome</keyword>
<dbReference type="Gene3D" id="1.10.8.60">
    <property type="match status" value="1"/>
</dbReference>
<keyword evidence="2" id="KW-0067">ATP-binding</keyword>
<dbReference type="Proteomes" id="UP001223586">
    <property type="component" value="Unassembled WGS sequence"/>
</dbReference>
<evidence type="ECO:0000256" key="2">
    <source>
        <dbReference type="ARBA" id="ARBA00022840"/>
    </source>
</evidence>
<evidence type="ECO:0000256" key="5">
    <source>
        <dbReference type="ARBA" id="ARBA00023163"/>
    </source>
</evidence>
<dbReference type="SUPFAM" id="SSF46689">
    <property type="entry name" value="Homeodomain-like"/>
    <property type="match status" value="1"/>
</dbReference>
<keyword evidence="4" id="KW-0238">DNA-binding</keyword>
<dbReference type="InterPro" id="IPR003593">
    <property type="entry name" value="AAA+_ATPase"/>
</dbReference>
<dbReference type="PRINTS" id="PR01590">
    <property type="entry name" value="HTHFIS"/>
</dbReference>
<dbReference type="Pfam" id="PF00158">
    <property type="entry name" value="Sigma54_activat"/>
    <property type="match status" value="1"/>
</dbReference>
<dbReference type="InterPro" id="IPR003018">
    <property type="entry name" value="GAF"/>
</dbReference>
<proteinExistence type="predicted"/>
<feature type="domain" description="Sigma-54 factor interaction" evidence="6">
    <location>
        <begin position="308"/>
        <end position="533"/>
    </location>
</feature>
<keyword evidence="1" id="KW-0547">Nucleotide-binding</keyword>
<dbReference type="Pfam" id="PF01590">
    <property type="entry name" value="GAF"/>
    <property type="match status" value="1"/>
</dbReference>
<organism evidence="7 8">
    <name type="scientific">Bacillus chungangensis</name>
    <dbReference type="NCBI Taxonomy" id="587633"/>
    <lineage>
        <taxon>Bacteria</taxon>
        <taxon>Bacillati</taxon>
        <taxon>Bacillota</taxon>
        <taxon>Bacilli</taxon>
        <taxon>Bacillales</taxon>
        <taxon>Bacillaceae</taxon>
        <taxon>Bacillus</taxon>
    </lineage>
</organism>
<dbReference type="InterPro" id="IPR029016">
    <property type="entry name" value="GAF-like_dom_sf"/>
</dbReference>
<dbReference type="InterPro" id="IPR058031">
    <property type="entry name" value="AAA_lid_NorR"/>
</dbReference>
<evidence type="ECO:0000259" key="6">
    <source>
        <dbReference type="PROSITE" id="PS50045"/>
    </source>
</evidence>
<dbReference type="Pfam" id="PF02954">
    <property type="entry name" value="HTH_8"/>
    <property type="match status" value="1"/>
</dbReference>
<dbReference type="Pfam" id="PF25601">
    <property type="entry name" value="AAA_lid_14"/>
    <property type="match status" value="1"/>
</dbReference>